<evidence type="ECO:0000259" key="4">
    <source>
        <dbReference type="SMART" id="SM00322"/>
    </source>
</evidence>
<reference evidence="5" key="1">
    <citation type="submission" date="2018-01" db="EMBL/GenBank/DDBJ databases">
        <authorList>
            <person name="Mao J.F."/>
        </authorList>
    </citation>
    <scope>NUCLEOTIDE SEQUENCE</scope>
    <source>
        <strain evidence="5">Huo1</strain>
        <tissue evidence="5">Leaf</tissue>
    </source>
</reference>
<dbReference type="PANTHER" id="PTHR10288">
    <property type="entry name" value="KH DOMAIN CONTAINING RNA BINDING PROTEIN"/>
    <property type="match status" value="1"/>
</dbReference>
<proteinExistence type="predicted"/>
<keyword evidence="2" id="KW-0694">RNA-binding</keyword>
<gene>
    <name evidence="5" type="ORF">SASPL_106338</name>
</gene>
<evidence type="ECO:0000256" key="1">
    <source>
        <dbReference type="ARBA" id="ARBA00022737"/>
    </source>
</evidence>
<dbReference type="GO" id="GO:0003723">
    <property type="term" value="F:RNA binding"/>
    <property type="evidence" value="ECO:0007669"/>
    <property type="project" value="UniProtKB-UniRule"/>
</dbReference>
<feature type="domain" description="K Homology" evidence="4">
    <location>
        <begin position="179"/>
        <end position="259"/>
    </location>
</feature>
<feature type="domain" description="K Homology" evidence="4">
    <location>
        <begin position="411"/>
        <end position="486"/>
    </location>
</feature>
<keyword evidence="1" id="KW-0677">Repeat</keyword>
<feature type="region of interest" description="Disordered" evidence="3">
    <location>
        <begin position="1"/>
        <end position="31"/>
    </location>
</feature>
<dbReference type="InterPro" id="IPR004088">
    <property type="entry name" value="KH_dom_type_1"/>
</dbReference>
<protein>
    <recommendedName>
        <fullName evidence="4">K Homology domain-containing protein</fullName>
    </recommendedName>
</protein>
<accession>A0A8X9AAT8</accession>
<feature type="compositionally biased region" description="Basic and acidic residues" evidence="3">
    <location>
        <begin position="101"/>
        <end position="118"/>
    </location>
</feature>
<evidence type="ECO:0000313" key="5">
    <source>
        <dbReference type="EMBL" id="KAG6434698.1"/>
    </source>
</evidence>
<dbReference type="Pfam" id="PF00013">
    <property type="entry name" value="KH_1"/>
    <property type="match status" value="5"/>
</dbReference>
<feature type="compositionally biased region" description="Basic and acidic residues" evidence="3">
    <location>
        <begin position="128"/>
        <end position="148"/>
    </location>
</feature>
<comment type="caution">
    <text evidence="5">The sequence shown here is derived from an EMBL/GenBank/DDBJ whole genome shotgun (WGS) entry which is preliminary data.</text>
</comment>
<dbReference type="InterPro" id="IPR036612">
    <property type="entry name" value="KH_dom_type_1_sf"/>
</dbReference>
<evidence type="ECO:0000256" key="3">
    <source>
        <dbReference type="SAM" id="MobiDB-lite"/>
    </source>
</evidence>
<keyword evidence="6" id="KW-1185">Reference proteome</keyword>
<dbReference type="Gene3D" id="3.30.310.210">
    <property type="match status" value="1"/>
</dbReference>
<dbReference type="Gene3D" id="3.30.1370.10">
    <property type="entry name" value="K Homology domain, type 1"/>
    <property type="match status" value="3"/>
</dbReference>
<evidence type="ECO:0000313" key="6">
    <source>
        <dbReference type="Proteomes" id="UP000298416"/>
    </source>
</evidence>
<name>A0A8X9AAT8_SALSN</name>
<organism evidence="5">
    <name type="scientific">Salvia splendens</name>
    <name type="common">Scarlet sage</name>
    <dbReference type="NCBI Taxonomy" id="180675"/>
    <lineage>
        <taxon>Eukaryota</taxon>
        <taxon>Viridiplantae</taxon>
        <taxon>Streptophyta</taxon>
        <taxon>Embryophyta</taxon>
        <taxon>Tracheophyta</taxon>
        <taxon>Spermatophyta</taxon>
        <taxon>Magnoliopsida</taxon>
        <taxon>eudicotyledons</taxon>
        <taxon>Gunneridae</taxon>
        <taxon>Pentapetalae</taxon>
        <taxon>asterids</taxon>
        <taxon>lamiids</taxon>
        <taxon>Lamiales</taxon>
        <taxon>Lamiaceae</taxon>
        <taxon>Nepetoideae</taxon>
        <taxon>Mentheae</taxon>
        <taxon>Salviinae</taxon>
        <taxon>Salvia</taxon>
        <taxon>Salvia subgen. Calosphace</taxon>
        <taxon>core Calosphace</taxon>
    </lineage>
</organism>
<feature type="domain" description="K Homology" evidence="4">
    <location>
        <begin position="42"/>
        <end position="112"/>
    </location>
</feature>
<dbReference type="PROSITE" id="PS50084">
    <property type="entry name" value="KH_TYPE_1"/>
    <property type="match status" value="5"/>
</dbReference>
<evidence type="ECO:0000256" key="2">
    <source>
        <dbReference type="PROSITE-ProRule" id="PRU00117"/>
    </source>
</evidence>
<dbReference type="SUPFAM" id="SSF54791">
    <property type="entry name" value="Eukaryotic type KH-domain (KH-domain type I)"/>
    <property type="match status" value="5"/>
</dbReference>
<dbReference type="AlphaFoldDB" id="A0A8X9AAT8"/>
<dbReference type="CDD" id="cd22460">
    <property type="entry name" value="KH-I_PEPPER_rpt2_like"/>
    <property type="match status" value="1"/>
</dbReference>
<sequence>MSAQVTPAKRPLDQSLTDVRSERKSQKSEALGSDIAPFNASSRQVIRVLCPASRIRFINGKDGSIVSQIGQATGAKVCVEEKVLECNERVITIVAPDKAKEMVSGQVKDEDRETKIPDSSENPEEDGEGNKEHGVRVDHSKSDKDKENSAVQKALLAVFNRMVGMFAGSKKGEEEGKKKFSHVRLLVFHGQVGRLLGRSGCVMKQMTSESGAVIQILPKNKLPSCASSTDDLVQVRHDAMNAIYENISGTHDAIRKALLSVSQELLERIPKYRDPFLWCSSSSQSHSFGAPRQDRCPPPHNPFHGHGAPYPSGFLEGGAGMNFPPVVMTYRVLCNEEKVGGVIGKGGTIIKALQHESGCDIKVVASTGETEDRIITISGPAHPDDAVSPAQDGVLRVQARIFRSAPVSKDKSLVAKLLVSSHQIGCLLGKSGSVISEMRKSSGAYICILSKNQVPKNASENEEVVQVSGDLEAVQEALVQITSRLKKHFFQAPYMGRREFSPSPTFSNRGPPFNNFDASVGLPPVGGFHPREHDDQQPVSTSTTVEVVVPSFAVPAIYGDEGGCLRQIREISDAEVTITNPKDGASETVIILSGTPEQTIAAQSLLQAFVICEMEALNR</sequence>
<feature type="domain" description="K Homology" evidence="4">
    <location>
        <begin position="541"/>
        <end position="611"/>
    </location>
</feature>
<feature type="domain" description="K Homology" evidence="4">
    <location>
        <begin position="326"/>
        <end position="399"/>
    </location>
</feature>
<feature type="region of interest" description="Disordered" evidence="3">
    <location>
        <begin position="101"/>
        <end position="149"/>
    </location>
</feature>
<dbReference type="EMBL" id="PNBA02000002">
    <property type="protein sequence ID" value="KAG6434698.1"/>
    <property type="molecule type" value="Genomic_DNA"/>
</dbReference>
<dbReference type="SMART" id="SM00322">
    <property type="entry name" value="KH"/>
    <property type="match status" value="5"/>
</dbReference>
<dbReference type="Proteomes" id="UP000298416">
    <property type="component" value="Unassembled WGS sequence"/>
</dbReference>
<dbReference type="InterPro" id="IPR004087">
    <property type="entry name" value="KH_dom"/>
</dbReference>
<reference evidence="5" key="2">
    <citation type="submission" date="2020-08" db="EMBL/GenBank/DDBJ databases">
        <title>Plant Genome Project.</title>
        <authorList>
            <person name="Zhang R.-G."/>
        </authorList>
    </citation>
    <scope>NUCLEOTIDE SEQUENCE</scope>
    <source>
        <strain evidence="5">Huo1</strain>
        <tissue evidence="5">Leaf</tissue>
    </source>
</reference>